<dbReference type="Gene3D" id="3.40.980.10">
    <property type="entry name" value="MoaB/Mog-like domain"/>
    <property type="match status" value="1"/>
</dbReference>
<proteinExistence type="predicted"/>
<feature type="non-terminal residue" evidence="2">
    <location>
        <position position="1"/>
    </location>
</feature>
<dbReference type="SUPFAM" id="SSF56112">
    <property type="entry name" value="Protein kinase-like (PK-like)"/>
    <property type="match status" value="1"/>
</dbReference>
<dbReference type="InterPro" id="IPR000719">
    <property type="entry name" value="Prot_kinase_dom"/>
</dbReference>
<dbReference type="PROSITE" id="PS50011">
    <property type="entry name" value="PROTEIN_KINASE_DOM"/>
    <property type="match status" value="1"/>
</dbReference>
<name>A0A816SXZ5_9BILA</name>
<dbReference type="Gene3D" id="1.10.510.10">
    <property type="entry name" value="Transferase(Phosphotransferase) domain 1"/>
    <property type="match status" value="1"/>
</dbReference>
<reference evidence="2" key="1">
    <citation type="submission" date="2021-02" db="EMBL/GenBank/DDBJ databases">
        <authorList>
            <person name="Nowell W R."/>
        </authorList>
    </citation>
    <scope>NUCLEOTIDE SEQUENCE</scope>
</reference>
<dbReference type="GO" id="GO:0005524">
    <property type="term" value="F:ATP binding"/>
    <property type="evidence" value="ECO:0007669"/>
    <property type="project" value="InterPro"/>
</dbReference>
<gene>
    <name evidence="2" type="ORF">WKI299_LOCUS17172</name>
</gene>
<dbReference type="Proteomes" id="UP000663856">
    <property type="component" value="Unassembled WGS sequence"/>
</dbReference>
<dbReference type="EMBL" id="CAJNRF010006871">
    <property type="protein sequence ID" value="CAF2086020.1"/>
    <property type="molecule type" value="Genomic_DNA"/>
</dbReference>
<dbReference type="GO" id="GO:0004672">
    <property type="term" value="F:protein kinase activity"/>
    <property type="evidence" value="ECO:0007669"/>
    <property type="project" value="InterPro"/>
</dbReference>
<comment type="caution">
    <text evidence="2">The sequence shown here is derived from an EMBL/GenBank/DDBJ whole genome shotgun (WGS) entry which is preliminary data.</text>
</comment>
<dbReference type="AlphaFoldDB" id="A0A816SXZ5"/>
<dbReference type="InterPro" id="IPR011009">
    <property type="entry name" value="Kinase-like_dom_sf"/>
</dbReference>
<dbReference type="SUPFAM" id="SSF53218">
    <property type="entry name" value="Molybdenum cofactor biosynthesis proteins"/>
    <property type="match status" value="1"/>
</dbReference>
<sequence length="240" mass="28019">MIDTIEFLYTSDIVYRDIRPQNLMLDYHEEHIKLINFDFAITYEINENTKKLPIAGTVTYAGYELLTCYVEASVNGQYAAFYHYERTFDLKCALNIIIYMIDKNVQVQLNAIEQLSPSVGKILRSLELWKNIKQKNEIYSHLLHLINNSIELSAIGDFKDQLEKLYYLIEFFSQQPDAELHRHIHSNGELKQQQLHSTATKQHKRLVKEETLLKLCDEIRPNLILTTGGTRLNPDDITPE</sequence>
<organism evidence="2 3">
    <name type="scientific">Rotaria magnacalcarata</name>
    <dbReference type="NCBI Taxonomy" id="392030"/>
    <lineage>
        <taxon>Eukaryota</taxon>
        <taxon>Metazoa</taxon>
        <taxon>Spiralia</taxon>
        <taxon>Gnathifera</taxon>
        <taxon>Rotifera</taxon>
        <taxon>Eurotatoria</taxon>
        <taxon>Bdelloidea</taxon>
        <taxon>Philodinida</taxon>
        <taxon>Philodinidae</taxon>
        <taxon>Rotaria</taxon>
    </lineage>
</organism>
<evidence type="ECO:0000313" key="2">
    <source>
        <dbReference type="EMBL" id="CAF2086020.1"/>
    </source>
</evidence>
<evidence type="ECO:0000313" key="3">
    <source>
        <dbReference type="Proteomes" id="UP000663856"/>
    </source>
</evidence>
<feature type="domain" description="Protein kinase" evidence="1">
    <location>
        <begin position="1"/>
        <end position="240"/>
    </location>
</feature>
<evidence type="ECO:0000259" key="1">
    <source>
        <dbReference type="PROSITE" id="PS50011"/>
    </source>
</evidence>
<dbReference type="Pfam" id="PF00069">
    <property type="entry name" value="Pkinase"/>
    <property type="match status" value="1"/>
</dbReference>
<dbReference type="InterPro" id="IPR036425">
    <property type="entry name" value="MoaB/Mog-like_dom_sf"/>
</dbReference>
<protein>
    <recommendedName>
        <fullName evidence="1">Protein kinase domain-containing protein</fullName>
    </recommendedName>
</protein>
<accession>A0A816SXZ5</accession>